<evidence type="ECO:0000256" key="3">
    <source>
        <dbReference type="ARBA" id="ARBA00022475"/>
    </source>
</evidence>
<keyword evidence="3" id="KW-1003">Cell membrane</keyword>
<feature type="transmembrane region" description="Helical" evidence="8">
    <location>
        <begin position="209"/>
        <end position="235"/>
    </location>
</feature>
<dbReference type="Pfam" id="PF00482">
    <property type="entry name" value="T2SSF"/>
    <property type="match status" value="2"/>
</dbReference>
<feature type="transmembrane region" description="Helical" evidence="8">
    <location>
        <begin position="373"/>
        <end position="394"/>
    </location>
</feature>
<dbReference type="PANTHER" id="PTHR30012">
    <property type="entry name" value="GENERAL SECRETION PATHWAY PROTEIN"/>
    <property type="match status" value="1"/>
</dbReference>
<proteinExistence type="inferred from homology"/>
<dbReference type="Gene3D" id="1.20.81.30">
    <property type="entry name" value="Type II secretion system (T2SS), domain F"/>
    <property type="match status" value="2"/>
</dbReference>
<dbReference type="GO" id="GO:0005886">
    <property type="term" value="C:plasma membrane"/>
    <property type="evidence" value="ECO:0007669"/>
    <property type="project" value="UniProtKB-SubCell"/>
</dbReference>
<accession>A0A0G0TTY6</accession>
<evidence type="ECO:0000313" key="10">
    <source>
        <dbReference type="EMBL" id="KKR78281.1"/>
    </source>
</evidence>
<evidence type="ECO:0000256" key="4">
    <source>
        <dbReference type="ARBA" id="ARBA00022519"/>
    </source>
</evidence>
<keyword evidence="6 8" id="KW-1133">Transmembrane helix</keyword>
<evidence type="ECO:0000259" key="9">
    <source>
        <dbReference type="Pfam" id="PF00482"/>
    </source>
</evidence>
<keyword evidence="5 8" id="KW-0812">Transmembrane</keyword>
<dbReference type="InterPro" id="IPR003004">
    <property type="entry name" value="GspF/PilC"/>
</dbReference>
<feature type="domain" description="Type II secretion system protein GspF" evidence="9">
    <location>
        <begin position="270"/>
        <end position="392"/>
    </location>
</feature>
<evidence type="ECO:0000313" key="11">
    <source>
        <dbReference type="Proteomes" id="UP000034292"/>
    </source>
</evidence>
<evidence type="ECO:0000256" key="8">
    <source>
        <dbReference type="SAM" id="Phobius"/>
    </source>
</evidence>
<dbReference type="Proteomes" id="UP000034292">
    <property type="component" value="Unassembled WGS sequence"/>
</dbReference>
<comment type="similarity">
    <text evidence="2">Belongs to the GSP F family.</text>
</comment>
<evidence type="ECO:0000256" key="2">
    <source>
        <dbReference type="ARBA" id="ARBA00005745"/>
    </source>
</evidence>
<dbReference type="STRING" id="1618408.UU23_C0001G0045"/>
<evidence type="ECO:0000256" key="7">
    <source>
        <dbReference type="ARBA" id="ARBA00023136"/>
    </source>
</evidence>
<feature type="domain" description="Type II secretion system protein GspF" evidence="9">
    <location>
        <begin position="67"/>
        <end position="190"/>
    </location>
</feature>
<dbReference type="FunFam" id="1.20.81.30:FF:000001">
    <property type="entry name" value="Type II secretion system protein F"/>
    <property type="match status" value="2"/>
</dbReference>
<name>A0A0G0TTY6_9BACT</name>
<dbReference type="InterPro" id="IPR042094">
    <property type="entry name" value="T2SS_GspF_sf"/>
</dbReference>
<keyword evidence="7 8" id="KW-0472">Membrane</keyword>
<evidence type="ECO:0000256" key="5">
    <source>
        <dbReference type="ARBA" id="ARBA00022692"/>
    </source>
</evidence>
<keyword evidence="4" id="KW-0997">Cell inner membrane</keyword>
<comment type="caution">
    <text evidence="10">The sequence shown here is derived from an EMBL/GenBank/DDBJ whole genome shotgun (WGS) entry which is preliminary data.</text>
</comment>
<dbReference type="PRINTS" id="PR00812">
    <property type="entry name" value="BCTERIALGSPF"/>
</dbReference>
<dbReference type="PANTHER" id="PTHR30012:SF0">
    <property type="entry name" value="TYPE II SECRETION SYSTEM PROTEIN F-RELATED"/>
    <property type="match status" value="1"/>
</dbReference>
<gene>
    <name evidence="10" type="ORF">UU23_C0001G0045</name>
</gene>
<dbReference type="GO" id="GO:0015628">
    <property type="term" value="P:protein secretion by the type II secretion system"/>
    <property type="evidence" value="ECO:0007669"/>
    <property type="project" value="TreeGrafter"/>
</dbReference>
<dbReference type="AlphaFoldDB" id="A0A0G0TTY6"/>
<dbReference type="EMBL" id="LBZV01000001">
    <property type="protein sequence ID" value="KKR78281.1"/>
    <property type="molecule type" value="Genomic_DNA"/>
</dbReference>
<feature type="transmembrane region" description="Helical" evidence="8">
    <location>
        <begin position="167"/>
        <end position="189"/>
    </location>
</feature>
<sequence>MLYRYLAKDQDGKPVTGDVESLDEASLVKILQQENLIPINITKRGGGTGSISISFGGGVPYDELVGFTRQLSTMVSAGLPLTDSLVILQKQTRNAHFGKILSQIVADVEGGLALSKAMGQHPKVFSVVYIRLIEAGETGGVLDKVLMKLADSLEKEKEFKSKTKGAFVYPAIVVVVMIIVVAVMMIFVIPKLTMLYEEIGTDLPLMTRVMIGVSDFMVGFWWLVLIIVAGSIFGFRFFAKTPQGSDLVSKMVLSLPVWGKMRKTIILAEFTRTLGLLIGTGIPIITALKVVRDILANSTYRDGIDFAMKRVERGSPLHVPMAQNPAFPPIIAQMMRVGEETGKMDEVLGRLAVYFEQESENMVRNLTTAMEPIILVILGVGVGVLVLSIIMPIYNLTAQF</sequence>
<comment type="subcellular location">
    <subcellularLocation>
        <location evidence="1">Cell inner membrane</location>
        <topology evidence="1">Multi-pass membrane protein</topology>
    </subcellularLocation>
</comment>
<dbReference type="InterPro" id="IPR018076">
    <property type="entry name" value="T2SS_GspF_dom"/>
</dbReference>
<reference evidence="10 11" key="1">
    <citation type="journal article" date="2015" name="Nature">
        <title>rRNA introns, odd ribosomes, and small enigmatic genomes across a large radiation of phyla.</title>
        <authorList>
            <person name="Brown C.T."/>
            <person name="Hug L.A."/>
            <person name="Thomas B.C."/>
            <person name="Sharon I."/>
            <person name="Castelle C.J."/>
            <person name="Singh A."/>
            <person name="Wilkins M.J."/>
            <person name="Williams K.H."/>
            <person name="Banfield J.F."/>
        </authorList>
    </citation>
    <scope>NUCLEOTIDE SEQUENCE [LARGE SCALE GENOMIC DNA]</scope>
</reference>
<protein>
    <submittedName>
        <fullName evidence="10">Type II secretion system protein</fullName>
    </submittedName>
</protein>
<evidence type="ECO:0000256" key="1">
    <source>
        <dbReference type="ARBA" id="ARBA00004429"/>
    </source>
</evidence>
<organism evidence="10 11">
    <name type="scientific">Candidatus Curtissbacteria bacterium GW2011_GWA1_40_9</name>
    <dbReference type="NCBI Taxonomy" id="1618408"/>
    <lineage>
        <taxon>Bacteria</taxon>
        <taxon>Candidatus Curtissiibacteriota</taxon>
    </lineage>
</organism>
<evidence type="ECO:0000256" key="6">
    <source>
        <dbReference type="ARBA" id="ARBA00022989"/>
    </source>
</evidence>